<proteinExistence type="predicted"/>
<dbReference type="InterPro" id="IPR011009">
    <property type="entry name" value="Kinase-like_dom_sf"/>
</dbReference>
<dbReference type="GO" id="GO:0008333">
    <property type="term" value="P:endosome to lysosome transport"/>
    <property type="evidence" value="ECO:0007669"/>
    <property type="project" value="TreeGrafter"/>
</dbReference>
<dbReference type="GO" id="GO:0003779">
    <property type="term" value="F:actin binding"/>
    <property type="evidence" value="ECO:0007669"/>
    <property type="project" value="InterPro"/>
</dbReference>
<dbReference type="Pfam" id="PF00787">
    <property type="entry name" value="PX"/>
    <property type="match status" value="1"/>
</dbReference>
<dbReference type="EnsemblMetazoa" id="XM_014388145.2">
    <property type="protein sequence ID" value="XP_014243631.1"/>
    <property type="gene ID" value="LOC106663352"/>
</dbReference>
<dbReference type="InterPro" id="IPR036871">
    <property type="entry name" value="PX_dom_sf"/>
</dbReference>
<dbReference type="OMA" id="FTQYAST"/>
<dbReference type="Gene3D" id="1.10.510.10">
    <property type="entry name" value="Transferase(Phosphotransferase) domain 1"/>
    <property type="match status" value="1"/>
</dbReference>
<dbReference type="PROSITE" id="PS50011">
    <property type="entry name" value="PROTEIN_KINASE_DOM"/>
    <property type="match status" value="1"/>
</dbReference>
<evidence type="ECO:0000259" key="6">
    <source>
        <dbReference type="PROSITE" id="PS51082"/>
    </source>
</evidence>
<name>A0A8I6RD20_CIMLE</name>
<evidence type="ECO:0000256" key="3">
    <source>
        <dbReference type="SAM" id="MobiDB-lite"/>
    </source>
</evidence>
<dbReference type="OrthoDB" id="41200at2759"/>
<feature type="domain" description="WH2" evidence="6">
    <location>
        <begin position="508"/>
        <end position="527"/>
    </location>
</feature>
<dbReference type="InterPro" id="IPR000719">
    <property type="entry name" value="Prot_kinase_dom"/>
</dbReference>
<dbReference type="GO" id="GO:0005886">
    <property type="term" value="C:plasma membrane"/>
    <property type="evidence" value="ECO:0007669"/>
    <property type="project" value="TreeGrafter"/>
</dbReference>
<dbReference type="InterPro" id="IPR001683">
    <property type="entry name" value="PX_dom"/>
</dbReference>
<dbReference type="PROSITE" id="PS51082">
    <property type="entry name" value="WH2"/>
    <property type="match status" value="1"/>
</dbReference>
<reference evidence="7" key="1">
    <citation type="submission" date="2022-01" db="UniProtKB">
        <authorList>
            <consortium name="EnsemblMetazoa"/>
        </authorList>
    </citation>
    <scope>IDENTIFICATION</scope>
</reference>
<keyword evidence="2" id="KW-0963">Cytoplasm</keyword>
<dbReference type="SMART" id="SM00312">
    <property type="entry name" value="PX"/>
    <property type="match status" value="1"/>
</dbReference>
<dbReference type="PROSITE" id="PS50195">
    <property type="entry name" value="PX"/>
    <property type="match status" value="1"/>
</dbReference>
<dbReference type="InterPro" id="IPR051837">
    <property type="entry name" value="SortingNexin/PXDomain-PKLike"/>
</dbReference>
<evidence type="ECO:0000313" key="7">
    <source>
        <dbReference type="EnsemblMetazoa" id="XP_014243631.1"/>
    </source>
</evidence>
<dbReference type="KEGG" id="clec:106663352"/>
<dbReference type="SUPFAM" id="SSF56112">
    <property type="entry name" value="Protein kinase-like (PK-like)"/>
    <property type="match status" value="1"/>
</dbReference>
<feature type="region of interest" description="Disordered" evidence="3">
    <location>
        <begin position="480"/>
        <end position="505"/>
    </location>
</feature>
<dbReference type="SUPFAM" id="SSF64268">
    <property type="entry name" value="PX domain"/>
    <property type="match status" value="1"/>
</dbReference>
<dbReference type="Pfam" id="PF00069">
    <property type="entry name" value="Pkinase"/>
    <property type="match status" value="1"/>
</dbReference>
<dbReference type="GeneID" id="106663352"/>
<dbReference type="PANTHER" id="PTHR22999">
    <property type="entry name" value="PX SERINE/THREONINE KINASE PXK"/>
    <property type="match status" value="1"/>
</dbReference>
<dbReference type="SMART" id="SM00220">
    <property type="entry name" value="S_TKc"/>
    <property type="match status" value="1"/>
</dbReference>
<dbReference type="GO" id="GO:0043271">
    <property type="term" value="P:negative regulation of monoatomic ion transport"/>
    <property type="evidence" value="ECO:0007669"/>
    <property type="project" value="TreeGrafter"/>
</dbReference>
<dbReference type="AlphaFoldDB" id="A0A8I6RD20"/>
<dbReference type="RefSeq" id="XP_014243631.1">
    <property type="nucleotide sequence ID" value="XM_014388145.2"/>
</dbReference>
<sequence length="532" mass="60680">MSIFERKLINKVYLDDTVSISATIINAESVQGHTEYVIRVQRGLLPENSWHIQRRYNDFLSLHQEFQADGISLPFPPKKIIGNMDREFIAERQVALQKYLDVILQDPLFSSQLGVKKFLDPHNYKFYHALGQTQMCIKLRGELDVKIVKQLPHLGWRLRKEHYLVTLEPNNKEEYILTWTPFGPDKFLDEKQILSVLKSFASLQHINIIPITKVGICKDGGWVIKQAKKCGSVLDMMYGVKSPYFTSALRKYRSVELKNLLPVPKVIEIASQILQILTFLHHNGVYHGHLHLGNVTLDGDVVKLLDLENSLFALPSYYRESFVKVKQIQSMQAIDVYSFGLIIYEMLFGKPFTDVHLKEITECPPVFKSVLESILCPRSKAALPTVTDLLNSQIFHQGPPAPQPLLKLTSSSKQHLLSNGTKLLERLNEDQVKYRQNIRTKKMYGMLNYDGKLVVCFKDKAQIKEDNEINGSIDISNKAESISSKDSSKNSGCSEEKLTSPPLIEDEGRSALLGAICNFNKNKLKRVDKHSR</sequence>
<accession>A0A8I6RD20</accession>
<dbReference type="GO" id="GO:0045022">
    <property type="term" value="P:early endosome to late endosome transport"/>
    <property type="evidence" value="ECO:0007669"/>
    <property type="project" value="TreeGrafter"/>
</dbReference>
<feature type="compositionally biased region" description="Low complexity" evidence="3">
    <location>
        <begin position="480"/>
        <end position="493"/>
    </location>
</feature>
<protein>
    <recommendedName>
        <fullName evidence="9">PX domain-containing protein kinase-like protein</fullName>
    </recommendedName>
</protein>
<comment type="subcellular location">
    <subcellularLocation>
        <location evidence="1">Cytoplasm</location>
    </subcellularLocation>
</comment>
<dbReference type="GO" id="GO:0005769">
    <property type="term" value="C:early endosome"/>
    <property type="evidence" value="ECO:0007669"/>
    <property type="project" value="TreeGrafter"/>
</dbReference>
<feature type="domain" description="Protein kinase" evidence="4">
    <location>
        <begin position="124"/>
        <end position="447"/>
    </location>
</feature>
<dbReference type="InterPro" id="IPR003124">
    <property type="entry name" value="WH2_dom"/>
</dbReference>
<evidence type="ECO:0008006" key="9">
    <source>
        <dbReference type="Google" id="ProtNLM"/>
    </source>
</evidence>
<dbReference type="GO" id="GO:0005524">
    <property type="term" value="F:ATP binding"/>
    <property type="evidence" value="ECO:0007669"/>
    <property type="project" value="InterPro"/>
</dbReference>
<dbReference type="Proteomes" id="UP000494040">
    <property type="component" value="Unassembled WGS sequence"/>
</dbReference>
<organism evidence="7 8">
    <name type="scientific">Cimex lectularius</name>
    <name type="common">Bed bug</name>
    <name type="synonym">Acanthia lectularia</name>
    <dbReference type="NCBI Taxonomy" id="79782"/>
    <lineage>
        <taxon>Eukaryota</taxon>
        <taxon>Metazoa</taxon>
        <taxon>Ecdysozoa</taxon>
        <taxon>Arthropoda</taxon>
        <taxon>Hexapoda</taxon>
        <taxon>Insecta</taxon>
        <taxon>Pterygota</taxon>
        <taxon>Neoptera</taxon>
        <taxon>Paraneoptera</taxon>
        <taxon>Hemiptera</taxon>
        <taxon>Heteroptera</taxon>
        <taxon>Panheteroptera</taxon>
        <taxon>Cimicomorpha</taxon>
        <taxon>Cimicidae</taxon>
        <taxon>Cimex</taxon>
    </lineage>
</organism>
<feature type="domain" description="PX" evidence="5">
    <location>
        <begin position="14"/>
        <end position="125"/>
    </location>
</feature>
<keyword evidence="8" id="KW-1185">Reference proteome</keyword>
<dbReference type="GO" id="GO:0035091">
    <property type="term" value="F:phosphatidylinositol binding"/>
    <property type="evidence" value="ECO:0007669"/>
    <property type="project" value="InterPro"/>
</dbReference>
<dbReference type="Gene3D" id="3.30.1520.10">
    <property type="entry name" value="Phox-like domain"/>
    <property type="match status" value="1"/>
</dbReference>
<evidence type="ECO:0000313" key="8">
    <source>
        <dbReference type="Proteomes" id="UP000494040"/>
    </source>
</evidence>
<evidence type="ECO:0000256" key="2">
    <source>
        <dbReference type="ARBA" id="ARBA00022490"/>
    </source>
</evidence>
<evidence type="ECO:0000259" key="5">
    <source>
        <dbReference type="PROSITE" id="PS50195"/>
    </source>
</evidence>
<dbReference type="GO" id="GO:0005770">
    <property type="term" value="C:late endosome"/>
    <property type="evidence" value="ECO:0007669"/>
    <property type="project" value="TreeGrafter"/>
</dbReference>
<evidence type="ECO:0000256" key="1">
    <source>
        <dbReference type="ARBA" id="ARBA00004496"/>
    </source>
</evidence>
<evidence type="ECO:0000259" key="4">
    <source>
        <dbReference type="PROSITE" id="PS50011"/>
    </source>
</evidence>
<dbReference type="PANTHER" id="PTHR22999:SF40">
    <property type="entry name" value="PX DOMAIN-CONTAINING PROTEIN KINASE-LIKE PROTEIN"/>
    <property type="match status" value="1"/>
</dbReference>
<dbReference type="GO" id="GO:0006622">
    <property type="term" value="P:protein targeting to lysosome"/>
    <property type="evidence" value="ECO:0007669"/>
    <property type="project" value="TreeGrafter"/>
</dbReference>
<dbReference type="GO" id="GO:0004672">
    <property type="term" value="F:protein kinase activity"/>
    <property type="evidence" value="ECO:0007669"/>
    <property type="project" value="InterPro"/>
</dbReference>